<evidence type="ECO:0000313" key="2">
    <source>
        <dbReference type="EMBL" id="TXK64929.1"/>
    </source>
</evidence>
<dbReference type="NCBIfam" id="NF041366">
    <property type="entry name" value="GntA_guanitoxin"/>
    <property type="match status" value="1"/>
</dbReference>
<dbReference type="Pfam" id="PF08892">
    <property type="entry name" value="YqcI_YcgG"/>
    <property type="match status" value="1"/>
</dbReference>
<dbReference type="InterPro" id="IPR014988">
    <property type="entry name" value="Uncharacterised_YqcI/YcgG"/>
</dbReference>
<evidence type="ECO:0000256" key="1">
    <source>
        <dbReference type="SAM" id="MobiDB-lite"/>
    </source>
</evidence>
<dbReference type="PANTHER" id="PTHR40045:SF1">
    <property type="entry name" value="YQCI_YCGG FAMILY PROTEIN"/>
    <property type="match status" value="1"/>
</dbReference>
<dbReference type="EMBL" id="VRTS01000002">
    <property type="protein sequence ID" value="TXK64929.1"/>
    <property type="molecule type" value="Genomic_DNA"/>
</dbReference>
<reference evidence="2 3" key="1">
    <citation type="submission" date="2019-08" db="EMBL/GenBank/DDBJ databases">
        <authorList>
            <person name="Karlyshev A.V."/>
        </authorList>
    </citation>
    <scope>NUCLEOTIDE SEQUENCE [LARGE SCALE GENOMIC DNA]</scope>
    <source>
        <strain evidence="2 3">Alg18-2.2</strain>
    </source>
</reference>
<keyword evidence="3" id="KW-1185">Reference proteome</keyword>
<protein>
    <submittedName>
        <fullName evidence="2">YqcI/YcgG family protein</fullName>
    </submittedName>
</protein>
<gene>
    <name evidence="2" type="ORF">FU658_03655</name>
</gene>
<dbReference type="AlphaFoldDB" id="A0A5C8KX35"/>
<dbReference type="PANTHER" id="PTHR40045">
    <property type="entry name" value="YCGG FAMILY PROTEIN"/>
    <property type="match status" value="1"/>
</dbReference>
<evidence type="ECO:0000313" key="3">
    <source>
        <dbReference type="Proteomes" id="UP000321248"/>
    </source>
</evidence>
<proteinExistence type="predicted"/>
<name>A0A5C8KX35_9GAMM</name>
<dbReference type="Proteomes" id="UP000321248">
    <property type="component" value="Unassembled WGS sequence"/>
</dbReference>
<organism evidence="2 3">
    <name type="scientific">Alkalisalibacterium limincola</name>
    <dbReference type="NCBI Taxonomy" id="2699169"/>
    <lineage>
        <taxon>Bacteria</taxon>
        <taxon>Pseudomonadati</taxon>
        <taxon>Pseudomonadota</taxon>
        <taxon>Gammaproteobacteria</taxon>
        <taxon>Lysobacterales</taxon>
        <taxon>Lysobacteraceae</taxon>
        <taxon>Alkalisalibacterium</taxon>
    </lineage>
</organism>
<sequence length="253" mass="28351">MSVDPRQLRRPPGRSPAHPVRGPYPGRVGAVPRAPRPRQAFLDHVDDESFPCVGAKASRARDGMEVHEFTDLGSPADDRRLWLRLRRFGTSVDSAGAEDPTLRSLAAVFAGPVPRTEHQFEQLLWAQLARLHRLDRDAGQAWAGDVSSDPADPRFSFSLGGHPFFIIGLHPSASRRARRCPYPALVFNSHRQFEQLRADGRYAKMQAATRRRDRALQGAINPNLADFGTASEARQYSGRRVEPNWRCPFRKGD</sequence>
<accession>A0A5C8KX35</accession>
<comment type="caution">
    <text evidence="2">The sequence shown here is derived from an EMBL/GenBank/DDBJ whole genome shotgun (WGS) entry which is preliminary data.</text>
</comment>
<feature type="region of interest" description="Disordered" evidence="1">
    <location>
        <begin position="1"/>
        <end position="38"/>
    </location>
</feature>
<dbReference type="OrthoDB" id="283514at2"/>